<evidence type="ECO:0000256" key="5">
    <source>
        <dbReference type="ARBA" id="ARBA00022989"/>
    </source>
</evidence>
<feature type="region of interest" description="Disordered" evidence="8">
    <location>
        <begin position="1450"/>
        <end position="1469"/>
    </location>
</feature>
<feature type="compositionally biased region" description="Low complexity" evidence="8">
    <location>
        <begin position="428"/>
        <end position="441"/>
    </location>
</feature>
<comment type="caution">
    <text evidence="9">The sequence shown here is derived from an EMBL/GenBank/DDBJ whole genome shotgun (WGS) entry which is preliminary data.</text>
</comment>
<feature type="region of interest" description="Disordered" evidence="8">
    <location>
        <begin position="1046"/>
        <end position="1088"/>
    </location>
</feature>
<reference evidence="9" key="1">
    <citation type="submission" date="2023-10" db="EMBL/GenBank/DDBJ databases">
        <title>Genome assemblies of two species of porcelain crab, Petrolisthes cinctipes and Petrolisthes manimaculis (Anomura: Porcellanidae).</title>
        <authorList>
            <person name="Angst P."/>
        </authorList>
    </citation>
    <scope>NUCLEOTIDE SEQUENCE</scope>
    <source>
        <strain evidence="9">PB745_01</strain>
        <tissue evidence="9">Gill</tissue>
    </source>
</reference>
<feature type="region of interest" description="Disordered" evidence="8">
    <location>
        <begin position="424"/>
        <end position="446"/>
    </location>
</feature>
<evidence type="ECO:0000256" key="6">
    <source>
        <dbReference type="ARBA" id="ARBA00023136"/>
    </source>
</evidence>
<protein>
    <recommendedName>
        <fullName evidence="7">XK-related protein</fullName>
    </recommendedName>
</protein>
<keyword evidence="6 7" id="KW-0472">Membrane</keyword>
<keyword evidence="10" id="KW-1185">Reference proteome</keyword>
<feature type="transmembrane region" description="Helical" evidence="7">
    <location>
        <begin position="335"/>
        <end position="354"/>
    </location>
</feature>
<gene>
    <name evidence="9" type="ORF">Pcinc_004127</name>
</gene>
<feature type="transmembrane region" description="Helical" evidence="7">
    <location>
        <begin position="245"/>
        <end position="264"/>
    </location>
</feature>
<organism evidence="9 10">
    <name type="scientific">Petrolisthes cinctipes</name>
    <name type="common">Flat porcelain crab</name>
    <dbReference type="NCBI Taxonomy" id="88211"/>
    <lineage>
        <taxon>Eukaryota</taxon>
        <taxon>Metazoa</taxon>
        <taxon>Ecdysozoa</taxon>
        <taxon>Arthropoda</taxon>
        <taxon>Crustacea</taxon>
        <taxon>Multicrustacea</taxon>
        <taxon>Malacostraca</taxon>
        <taxon>Eumalacostraca</taxon>
        <taxon>Eucarida</taxon>
        <taxon>Decapoda</taxon>
        <taxon>Pleocyemata</taxon>
        <taxon>Anomura</taxon>
        <taxon>Galatheoidea</taxon>
        <taxon>Porcellanidae</taxon>
        <taxon>Petrolisthes</taxon>
    </lineage>
</organism>
<dbReference type="InterPro" id="IPR050895">
    <property type="entry name" value="XK-related_scramblase"/>
</dbReference>
<feature type="region of interest" description="Disordered" evidence="8">
    <location>
        <begin position="1"/>
        <end position="24"/>
    </location>
</feature>
<evidence type="ECO:0000256" key="3">
    <source>
        <dbReference type="ARBA" id="ARBA00022475"/>
    </source>
</evidence>
<feature type="region of interest" description="Disordered" evidence="8">
    <location>
        <begin position="1146"/>
        <end position="1191"/>
    </location>
</feature>
<feature type="transmembrane region" description="Helical" evidence="7">
    <location>
        <begin position="276"/>
        <end position="294"/>
    </location>
</feature>
<comment type="similarity">
    <text evidence="2 7">Belongs to the XK family.</text>
</comment>
<keyword evidence="5 7" id="KW-1133">Transmembrane helix</keyword>
<feature type="transmembrane region" description="Helical" evidence="7">
    <location>
        <begin position="306"/>
        <end position="323"/>
    </location>
</feature>
<comment type="subcellular location">
    <subcellularLocation>
        <location evidence="1">Cell membrane</location>
        <topology evidence="1">Multi-pass membrane protein</topology>
    </subcellularLocation>
    <subcellularLocation>
        <location evidence="7">Membrane</location>
        <topology evidence="7">Multi-pass membrane protein</topology>
    </subcellularLocation>
</comment>
<evidence type="ECO:0000256" key="7">
    <source>
        <dbReference type="RuleBase" id="RU910716"/>
    </source>
</evidence>
<evidence type="ECO:0000313" key="9">
    <source>
        <dbReference type="EMBL" id="KAK3892002.1"/>
    </source>
</evidence>
<keyword evidence="3" id="KW-1003">Cell membrane</keyword>
<dbReference type="InterPro" id="IPR018629">
    <property type="entry name" value="XK-rel"/>
</dbReference>
<feature type="transmembrane region" description="Helical" evidence="7">
    <location>
        <begin position="177"/>
        <end position="197"/>
    </location>
</feature>
<feature type="compositionally biased region" description="Basic and acidic residues" evidence="8">
    <location>
        <begin position="1227"/>
        <end position="1237"/>
    </location>
</feature>
<dbReference type="GO" id="GO:0005886">
    <property type="term" value="C:plasma membrane"/>
    <property type="evidence" value="ECO:0007669"/>
    <property type="project" value="UniProtKB-SubCell"/>
</dbReference>
<evidence type="ECO:0000313" key="10">
    <source>
        <dbReference type="Proteomes" id="UP001286313"/>
    </source>
</evidence>
<feature type="transmembrane region" description="Helical" evidence="7">
    <location>
        <begin position="38"/>
        <end position="58"/>
    </location>
</feature>
<proteinExistence type="inferred from homology"/>
<feature type="region of interest" description="Disordered" evidence="8">
    <location>
        <begin position="1216"/>
        <end position="1237"/>
    </location>
</feature>
<dbReference type="PANTHER" id="PTHR16024:SF28">
    <property type="entry name" value="XK-RELATED PROTEIN"/>
    <property type="match status" value="1"/>
</dbReference>
<feature type="region of interest" description="Disordered" evidence="8">
    <location>
        <begin position="624"/>
        <end position="655"/>
    </location>
</feature>
<evidence type="ECO:0000256" key="8">
    <source>
        <dbReference type="SAM" id="MobiDB-lite"/>
    </source>
</evidence>
<dbReference type="EMBL" id="JAWQEG010000288">
    <property type="protein sequence ID" value="KAK3892002.1"/>
    <property type="molecule type" value="Genomic_DNA"/>
</dbReference>
<feature type="compositionally biased region" description="Polar residues" evidence="8">
    <location>
        <begin position="635"/>
        <end position="652"/>
    </location>
</feature>
<accession>A0AAE1GGD8</accession>
<feature type="transmembrane region" description="Helical" evidence="7">
    <location>
        <begin position="70"/>
        <end position="94"/>
    </location>
</feature>
<sequence>MAVSLGEDPDPDISFQPPPRTDGKPVTVRMPTFTVLDGVFVVTSMLTLIADVATDLNLVARYFLEGSVTWAALTLSMVMVGSVVVAVVSLRWHLADQTYPVTKTHWLSNICLWGILHRYFMILGAGLKARRTKCQDDFDELRRQQSDACMLRVFECFLESAPQLVVQLYIMLSQDEYSVWTGITAVSSLVSLGWGVAAYTKAMRNTRPNKHKMSVAGLVLQTVWRAGTLAARVAAMALAATVFQMWMLLIMSVHFVAMFVWVVSQKTGISKTRFEEHIFNSIMAVTYCFCFFNLKEGQSRWRMLTFYTVTVAENTFFALTYYFMSHHKLWVKNTAVGLVFGAMVLGLSCMLLYYRSFHPMGPIKLFTNGLMAAETGHVSTESADLPKDTSGSSSLPRREFKYLYPVGYKPSVSVLSATGVSLESSANSTTMPTPEETTTSIPTPPNHRHTEMMCSVQDLLANVSCTSAMEEVEAGDALTQDTADVTSCSTELNRPNEDDVVNMSPGSFERSVTREVNLRLSASDMKEGQTEFVVTCATRMTSQNDGQQNEEVNGMSERDTHDINVQTHVELPAQSQEKIEKINVNISDEKTSESNNTKSKWVNTEGHQNLCYGIVRETAPVISSPNSVGVPLQSKYPSQTSLDRASRKSPNSVGIPLQSKYLSQTSLDGACDKTGVQRRSATILRTSVRGRSYNSETDMRLHSLPNITNSNINVTSRSQASQEMDLEAPVKQVPNVELAVIDRMHIIEMESSGVSSEGHSDYENIYDGKENPRRDLPPKPQNLVIPNLNETQTTQSSVPHDYENICAVNINREMWGVRHWKTYSDIEDRIHDSSTFKERLKLLDSTIASSLYADYNSIMKGIQSRRSISIMDDGESILSRSLPDLSALRLETCLEEPEQEAVETNECQDVKDDNRLMDMLNQLRANRPMNKSSSVDDIPNYESIWIGDISQPTTEHTLSQVSSSASKSSLVVTIGDVRAKESLCNLYYSTMSDLSFRYYSERMKRNYSIGSLASRQSTRNSSKEMFRAISVPDNKTLLEVSELLEEQRKQDEQEASQTDGNAIGTPNVKAAQPHLGVTPVRSGPQTRQRRKFSILRDRFEHPHWMPLKSPLRMRQTPQRRNSLQDRTAKALQAGMKVFRRPRVHVITPKKEDDKDTPRLKSPFKSRTVTPTTPAIKKTSLDTPKQPRPRSDIMEGEALKSGVQVQLTPKVRTPMDKKLLKGTPKTSTPDDTKHSMQMKEKPAINPGNVKKIMEGPKTSTPEGNKQLPQISILSAVSSVVASPENVQQPRMPLLENIQQPRVPLSENVQHSRMPLSEHVHQNKINTRIHPRVRDPDILQAVSGKCTANSRSPKITSGNENTDTGLCSAQSASGIIYRSQSHFSLKSAHTSPHENIRCLTNQPMFSGALGLPQYQPETRKTVISVSETTNTPHPQQNIPISHIVLSSPQSPEINMQKSTLSPNSKIFSRRI</sequence>
<evidence type="ECO:0000256" key="1">
    <source>
        <dbReference type="ARBA" id="ARBA00004651"/>
    </source>
</evidence>
<dbReference type="PANTHER" id="PTHR16024">
    <property type="entry name" value="XK-RELATED PROTEIN"/>
    <property type="match status" value="1"/>
</dbReference>
<dbReference type="Proteomes" id="UP001286313">
    <property type="component" value="Unassembled WGS sequence"/>
</dbReference>
<name>A0AAE1GGD8_PETCI</name>
<keyword evidence="4 7" id="KW-0812">Transmembrane</keyword>
<dbReference type="Pfam" id="PF09815">
    <property type="entry name" value="XK-related"/>
    <property type="match status" value="1"/>
</dbReference>
<evidence type="ECO:0000256" key="2">
    <source>
        <dbReference type="ARBA" id="ARBA00008789"/>
    </source>
</evidence>
<feature type="transmembrane region" description="Helical" evidence="7">
    <location>
        <begin position="106"/>
        <end position="127"/>
    </location>
</feature>
<evidence type="ECO:0000256" key="4">
    <source>
        <dbReference type="ARBA" id="ARBA00022692"/>
    </source>
</evidence>
<feature type="compositionally biased region" description="Basic and acidic residues" evidence="8">
    <location>
        <begin position="1148"/>
        <end position="1158"/>
    </location>
</feature>